<sequence>MKLILPKKNHGARKQGASPASNFFFRTLGVATLALVLLATSFAQSACKPKESDDSVAIAIAAAAVAANTPASCVSTTTTNVNPATCSIPGAVNNGADDLGLGGPTCNTQIDAAAPCWMKENFHCVTITVSGNNYVITTNDLPPYKSYYYSVASGFHETMGTGRFGNPNSISAQNITFTIPMTPTCTSNVSSTSGAGLDALGVTVHGVVLFNNQAAPGDSLATEYQTMDQSEGHPQNTGKYHHHTEPYKITQDGSELVGIMLDGFPIYGKKTQEGTYPTLDNVTHTRTCTTTHFPNGTYCYHVGNGTGVNGYLIGSYFRGVKGNVN</sequence>
<gene>
    <name evidence="2" type="ORF">EHQ17_02450</name>
</gene>
<evidence type="ECO:0000313" key="3">
    <source>
        <dbReference type="Proteomes" id="UP000298277"/>
    </source>
</evidence>
<comment type="caution">
    <text evidence="2">The sequence shown here is derived from an EMBL/GenBank/DDBJ whole genome shotgun (WGS) entry which is preliminary data.</text>
</comment>
<dbReference type="EMBL" id="RQFA01000014">
    <property type="protein sequence ID" value="TGK37435.1"/>
    <property type="molecule type" value="Genomic_DNA"/>
</dbReference>
<dbReference type="Proteomes" id="UP000298277">
    <property type="component" value="Unassembled WGS sequence"/>
</dbReference>
<dbReference type="Pfam" id="PF14240">
    <property type="entry name" value="YHYH"/>
    <property type="match status" value="1"/>
</dbReference>
<dbReference type="OrthoDB" id="338980at2"/>
<proteinExistence type="predicted"/>
<evidence type="ECO:0000313" key="2">
    <source>
        <dbReference type="EMBL" id="TGK37435.1"/>
    </source>
</evidence>
<organism evidence="2 3">
    <name type="scientific">Leptospira gomenensis</name>
    <dbReference type="NCBI Taxonomy" id="2484974"/>
    <lineage>
        <taxon>Bacteria</taxon>
        <taxon>Pseudomonadati</taxon>
        <taxon>Spirochaetota</taxon>
        <taxon>Spirochaetia</taxon>
        <taxon>Leptospirales</taxon>
        <taxon>Leptospiraceae</taxon>
        <taxon>Leptospira</taxon>
    </lineage>
</organism>
<keyword evidence="3" id="KW-1185">Reference proteome</keyword>
<protein>
    <submittedName>
        <fullName evidence="2">YHYH protein</fullName>
    </submittedName>
</protein>
<evidence type="ECO:0000259" key="1">
    <source>
        <dbReference type="Pfam" id="PF14240"/>
    </source>
</evidence>
<dbReference type="RefSeq" id="WP_135595786.1">
    <property type="nucleotide sequence ID" value="NZ_RQEZ01000075.1"/>
</dbReference>
<dbReference type="InterPro" id="IPR025924">
    <property type="entry name" value="YHYH_dom"/>
</dbReference>
<feature type="domain" description="YHYH" evidence="1">
    <location>
        <begin position="176"/>
        <end position="271"/>
    </location>
</feature>
<reference evidence="2" key="1">
    <citation type="journal article" date="2019" name="PLoS Negl. Trop. Dis.">
        <title>Revisiting the worldwide diversity of Leptospira species in the environment.</title>
        <authorList>
            <person name="Vincent A.T."/>
            <person name="Schiettekatte O."/>
            <person name="Bourhy P."/>
            <person name="Veyrier F.J."/>
            <person name="Picardeau M."/>
        </authorList>
    </citation>
    <scope>NUCLEOTIDE SEQUENCE [LARGE SCALE GENOMIC DNA]</scope>
    <source>
        <strain evidence="2">201800299</strain>
    </source>
</reference>
<accession>A0A5F1YG00</accession>
<dbReference type="AlphaFoldDB" id="A0A5F1YG00"/>
<name>A0A5F1YG00_9LEPT</name>